<feature type="region of interest" description="Disordered" evidence="5">
    <location>
        <begin position="112"/>
        <end position="157"/>
    </location>
</feature>
<evidence type="ECO:0000256" key="5">
    <source>
        <dbReference type="SAM" id="MobiDB-lite"/>
    </source>
</evidence>
<dbReference type="AlphaFoldDB" id="A0A9P5CMB1"/>
<dbReference type="PANTHER" id="PTHR10183">
    <property type="entry name" value="CALPAIN"/>
    <property type="match status" value="1"/>
</dbReference>
<keyword evidence="8" id="KW-1185">Reference proteome</keyword>
<feature type="active site" evidence="2 3">
    <location>
        <position position="396"/>
    </location>
</feature>
<evidence type="ECO:0000313" key="8">
    <source>
        <dbReference type="Proteomes" id="UP000803844"/>
    </source>
</evidence>
<feature type="region of interest" description="Disordered" evidence="5">
    <location>
        <begin position="739"/>
        <end position="762"/>
    </location>
</feature>
<dbReference type="GO" id="GO:0006508">
    <property type="term" value="P:proteolysis"/>
    <property type="evidence" value="ECO:0007669"/>
    <property type="project" value="UniProtKB-KW"/>
</dbReference>
<evidence type="ECO:0000256" key="3">
    <source>
        <dbReference type="PROSITE-ProRule" id="PRU00239"/>
    </source>
</evidence>
<name>A0A9P5CMB1_CRYP1</name>
<evidence type="ECO:0000313" key="7">
    <source>
        <dbReference type="EMBL" id="KAF3763923.1"/>
    </source>
</evidence>
<feature type="active site" evidence="2 3">
    <location>
        <position position="195"/>
    </location>
</feature>
<accession>A0A9P5CMB1</accession>
<dbReference type="InterPro" id="IPR022684">
    <property type="entry name" value="Calpain_cysteine_protease"/>
</dbReference>
<evidence type="ECO:0000256" key="2">
    <source>
        <dbReference type="PIRSR" id="PIRSR622684-1"/>
    </source>
</evidence>
<feature type="coiled-coil region" evidence="4">
    <location>
        <begin position="611"/>
        <end position="639"/>
    </location>
</feature>
<protein>
    <recommendedName>
        <fullName evidence="6">Calpain catalytic domain-containing protein</fullName>
    </recommendedName>
</protein>
<keyword evidence="3" id="KW-0788">Thiol protease</keyword>
<comment type="caution">
    <text evidence="7">The sequence shown here is derived from an EMBL/GenBank/DDBJ whole genome shotgun (WGS) entry which is preliminary data.</text>
</comment>
<dbReference type="OrthoDB" id="424753at2759"/>
<dbReference type="PRINTS" id="PR00704">
    <property type="entry name" value="CALPAIN"/>
</dbReference>
<feature type="domain" description="Calpain catalytic" evidence="6">
    <location>
        <begin position="167"/>
        <end position="459"/>
    </location>
</feature>
<evidence type="ECO:0000256" key="4">
    <source>
        <dbReference type="SAM" id="Coils"/>
    </source>
</evidence>
<keyword evidence="3" id="KW-0645">Protease</keyword>
<comment type="similarity">
    <text evidence="1">Belongs to the peptidase C2 family.</text>
</comment>
<dbReference type="PANTHER" id="PTHR10183:SF425">
    <property type="entry name" value="CALPAIN-5"/>
    <property type="match status" value="1"/>
</dbReference>
<proteinExistence type="inferred from homology"/>
<feature type="active site" evidence="2 3">
    <location>
        <position position="371"/>
    </location>
</feature>
<dbReference type="RefSeq" id="XP_040774884.1">
    <property type="nucleotide sequence ID" value="XM_040926299.1"/>
</dbReference>
<dbReference type="EMBL" id="MU032349">
    <property type="protein sequence ID" value="KAF3763923.1"/>
    <property type="molecule type" value="Genomic_DNA"/>
</dbReference>
<dbReference type="Gene3D" id="3.90.70.10">
    <property type="entry name" value="Cysteine proteinases"/>
    <property type="match status" value="1"/>
</dbReference>
<dbReference type="InterPro" id="IPR038765">
    <property type="entry name" value="Papain-like_cys_pep_sf"/>
</dbReference>
<evidence type="ECO:0000256" key="1">
    <source>
        <dbReference type="ARBA" id="ARBA00007623"/>
    </source>
</evidence>
<dbReference type="Proteomes" id="UP000803844">
    <property type="component" value="Unassembled WGS sequence"/>
</dbReference>
<feature type="region of interest" description="Disordered" evidence="5">
    <location>
        <begin position="645"/>
        <end position="717"/>
    </location>
</feature>
<dbReference type="PROSITE" id="PS00139">
    <property type="entry name" value="THIOL_PROTEASE_CYS"/>
    <property type="match status" value="1"/>
</dbReference>
<dbReference type="Pfam" id="PF00648">
    <property type="entry name" value="Peptidase_C2"/>
    <property type="match status" value="1"/>
</dbReference>
<dbReference type="InterPro" id="IPR000169">
    <property type="entry name" value="Pept_cys_AS"/>
</dbReference>
<dbReference type="SMART" id="SM00230">
    <property type="entry name" value="CysPc"/>
    <property type="match status" value="1"/>
</dbReference>
<evidence type="ECO:0000259" key="6">
    <source>
        <dbReference type="PROSITE" id="PS50203"/>
    </source>
</evidence>
<organism evidence="7 8">
    <name type="scientific">Cryphonectria parasitica (strain ATCC 38755 / EP155)</name>
    <dbReference type="NCBI Taxonomy" id="660469"/>
    <lineage>
        <taxon>Eukaryota</taxon>
        <taxon>Fungi</taxon>
        <taxon>Dikarya</taxon>
        <taxon>Ascomycota</taxon>
        <taxon>Pezizomycotina</taxon>
        <taxon>Sordariomycetes</taxon>
        <taxon>Sordariomycetidae</taxon>
        <taxon>Diaporthales</taxon>
        <taxon>Cryphonectriaceae</taxon>
        <taxon>Cryphonectria-Endothia species complex</taxon>
        <taxon>Cryphonectria</taxon>
    </lineage>
</organism>
<dbReference type="GeneID" id="63843428"/>
<dbReference type="GO" id="GO:0004198">
    <property type="term" value="F:calcium-dependent cysteine-type endopeptidase activity"/>
    <property type="evidence" value="ECO:0007669"/>
    <property type="project" value="InterPro"/>
</dbReference>
<gene>
    <name evidence="7" type="ORF">M406DRAFT_95460</name>
</gene>
<feature type="compositionally biased region" description="Basic and acidic residues" evidence="5">
    <location>
        <begin position="645"/>
        <end position="701"/>
    </location>
</feature>
<keyword evidence="3" id="KW-0378">Hydrolase</keyword>
<keyword evidence="4" id="KW-0175">Coiled coil</keyword>
<dbReference type="PROSITE" id="PS50203">
    <property type="entry name" value="CALPAIN_CAT"/>
    <property type="match status" value="1"/>
</dbReference>
<feature type="region of interest" description="Disordered" evidence="5">
    <location>
        <begin position="44"/>
        <end position="67"/>
    </location>
</feature>
<reference evidence="7" key="1">
    <citation type="journal article" date="2020" name="Phytopathology">
        <title>Genome sequence of the chestnut blight fungus Cryphonectria parasitica EP155: A fundamental resource for an archetypical invasive plant pathogen.</title>
        <authorList>
            <person name="Crouch J.A."/>
            <person name="Dawe A."/>
            <person name="Aerts A."/>
            <person name="Barry K."/>
            <person name="Churchill A.C.L."/>
            <person name="Grimwood J."/>
            <person name="Hillman B."/>
            <person name="Milgroom M.G."/>
            <person name="Pangilinan J."/>
            <person name="Smith M."/>
            <person name="Salamov A."/>
            <person name="Schmutz J."/>
            <person name="Yadav J."/>
            <person name="Grigoriev I.V."/>
            <person name="Nuss D."/>
        </authorList>
    </citation>
    <scope>NUCLEOTIDE SEQUENCE</scope>
    <source>
        <strain evidence="7">EP155</strain>
    </source>
</reference>
<dbReference type="SUPFAM" id="SSF54001">
    <property type="entry name" value="Cysteine proteinases"/>
    <property type="match status" value="1"/>
</dbReference>
<sequence length="762" mass="86358">MSTSSKPFKGPQADINQFWAKFFTKKPSKVTSIFPRLLYASLLPEQPDPRGASSARNAAESYETAARGCRDKVAKIVRECHRTNEKFTDADFDIEADFDGEKNCLNGLEYVEEENVSPPQQPDVNQSGRDESRSRSRSPRGWAQERSRGRRGGVQRGEFYMPGSIHRLDWIFQEPSFTIDGFSSSDIQQGGNGDCWWLAAVATIAHRKDLMNKVCVARDEECGVYGFVFHRDGEWISVVIDDNLYLNACDFGQWTDTYDPTGSKARKYRRQEQTGSEALYFSHCSDPNETWLPLMEKAYAKAHGDYNAIAGGWSGEAVEDMTGGVTTTLANKRVLSKDRLWKELAYGDGDFVFALSALGYASSASGVVLGHAYSILRATEEVDEDGGKVRLVQIRNPWGHRSPSDGLGEWNGRWSDGSSEWTPYWMKKLDYKFGDDGVFWMLYEDMLETFKYLHRTRLFDEKWTVIQQWTSCDVSWITGYSRSSFIIEAKRPGIVVIVLSQLDDRYFTGLAGQYKFGLHFLLRRENEAQGEYICRVRPVHDWENRSVSCEVNLEPGRYEVVPKITAKRDKDEPLIQKLVKQAAESNPQKLRQVGMQYDLAHAKGGIPDEDLRIEAQKAAEKQKERERKKKEKAANIKIEVEEVALHVKNSTGEHKGDQGDEKTDDASKKDEHKKKREDEKKDGKGEGKEEKKEDKDEKDHDDSDSESSDSEADDQERWNAVCVVCLRVYSQDPELTISLVKPGDAEPSSNLVQGKEPAGATM</sequence>
<dbReference type="InterPro" id="IPR001300">
    <property type="entry name" value="Peptidase_C2_calpain_cat"/>
</dbReference>
<feature type="compositionally biased region" description="Acidic residues" evidence="5">
    <location>
        <begin position="702"/>
        <end position="714"/>
    </location>
</feature>